<accession>A0A1G2DIE5</accession>
<comment type="caution">
    <text evidence="1">The sequence shown here is derived from an EMBL/GenBank/DDBJ whole genome shotgun (WGS) entry which is preliminary data.</text>
</comment>
<sequence>MKFGGRVTPKLPCPEHEDADENAGFLGRYLAERLDCCSVIACNYRVDVNKRADTDYTEQIAQWKPRLLVEIHGHGGKKAGSDVVEISSGSAVNDKFSQALAGKLEGAFASSADDLKKLAIRGEYDTLKFKASKAVTISDARWTSYHIELPPSLRKPVDAATGKPPETGYQFCDVLADLLKEIHRP</sequence>
<evidence type="ECO:0000313" key="2">
    <source>
        <dbReference type="Proteomes" id="UP000178534"/>
    </source>
</evidence>
<evidence type="ECO:0008006" key="3">
    <source>
        <dbReference type="Google" id="ProtNLM"/>
    </source>
</evidence>
<dbReference type="EMBL" id="MHLP01000007">
    <property type="protein sequence ID" value="OGZ13427.1"/>
    <property type="molecule type" value="Genomic_DNA"/>
</dbReference>
<organism evidence="1 2">
    <name type="scientific">Candidatus Lloydbacteria bacterium RIFCSPLOWO2_01_FULL_50_20</name>
    <dbReference type="NCBI Taxonomy" id="1798665"/>
    <lineage>
        <taxon>Bacteria</taxon>
        <taxon>Candidatus Lloydiibacteriota</taxon>
    </lineage>
</organism>
<dbReference type="AlphaFoldDB" id="A0A1G2DIE5"/>
<proteinExistence type="predicted"/>
<gene>
    <name evidence="1" type="ORF">A2942_01105</name>
</gene>
<name>A0A1G2DIE5_9BACT</name>
<reference evidence="1 2" key="1">
    <citation type="journal article" date="2016" name="Nat. Commun.">
        <title>Thousands of microbial genomes shed light on interconnected biogeochemical processes in an aquifer system.</title>
        <authorList>
            <person name="Anantharaman K."/>
            <person name="Brown C.T."/>
            <person name="Hug L.A."/>
            <person name="Sharon I."/>
            <person name="Castelle C.J."/>
            <person name="Probst A.J."/>
            <person name="Thomas B.C."/>
            <person name="Singh A."/>
            <person name="Wilkins M.J."/>
            <person name="Karaoz U."/>
            <person name="Brodie E.L."/>
            <person name="Williams K.H."/>
            <person name="Hubbard S.S."/>
            <person name="Banfield J.F."/>
        </authorList>
    </citation>
    <scope>NUCLEOTIDE SEQUENCE [LARGE SCALE GENOMIC DNA]</scope>
</reference>
<dbReference type="Proteomes" id="UP000178534">
    <property type="component" value="Unassembled WGS sequence"/>
</dbReference>
<evidence type="ECO:0000313" key="1">
    <source>
        <dbReference type="EMBL" id="OGZ13427.1"/>
    </source>
</evidence>
<protein>
    <recommendedName>
        <fullName evidence="3">MurNAc-LAA domain-containing protein</fullName>
    </recommendedName>
</protein>